<evidence type="ECO:0000259" key="2">
    <source>
        <dbReference type="Pfam" id="PF16694"/>
    </source>
</evidence>
<organism evidence="4">
    <name type="scientific">Edaphobacter paludis</name>
    <dbReference type="NCBI Taxonomy" id="3035702"/>
    <lineage>
        <taxon>Bacteria</taxon>
        <taxon>Pseudomonadati</taxon>
        <taxon>Acidobacteriota</taxon>
        <taxon>Terriglobia</taxon>
        <taxon>Terriglobales</taxon>
        <taxon>Acidobacteriaceae</taxon>
        <taxon>Edaphobacter</taxon>
    </lineage>
</organism>
<dbReference type="EMBL" id="CP121194">
    <property type="protein sequence ID" value="XBH09459.1"/>
    <property type="molecule type" value="Genomic_DNA"/>
</dbReference>
<dbReference type="InterPro" id="IPR032033">
    <property type="entry name" value="Cytochrome_P460"/>
</dbReference>
<name>A0AAU7D618_9BACT</name>
<evidence type="ECO:0000313" key="4">
    <source>
        <dbReference type="EMBL" id="XBH12744.1"/>
    </source>
</evidence>
<dbReference type="Gene3D" id="3.50.70.20">
    <property type="entry name" value="Cytochrome P460"/>
    <property type="match status" value="1"/>
</dbReference>
<sequence length="207" mass="22730">MLRAVLLLFLLMAVPQPDTVQVARATVDNAAANDGPNYTTDGQLKMPERYREWIFLTSGVDMSYSPNPAMAGHSMFDNVFVNPAAYHLFQKTGTWPDKTTLVLEIRGAEGPSSINKRGHSQSPEIMGMEVHVKDARLEDGWGFYEFTGPGSAKLIKRPANCYQCHEGHGAVDTTFVQFYPTLLGVAKAKGTLSAAYLKEISTPEMGK</sequence>
<protein>
    <submittedName>
        <fullName evidence="4">Cytochrome P460 family protein</fullName>
    </submittedName>
</protein>
<dbReference type="EMBL" id="CP121195">
    <property type="protein sequence ID" value="XBH12744.1"/>
    <property type="molecule type" value="Genomic_DNA"/>
</dbReference>
<feature type="signal peptide" evidence="1">
    <location>
        <begin position="1"/>
        <end position="20"/>
    </location>
</feature>
<dbReference type="Pfam" id="PF16694">
    <property type="entry name" value="Cytochrome_P460"/>
    <property type="match status" value="1"/>
</dbReference>
<reference evidence="4" key="1">
    <citation type="submission" date="2023-03" db="EMBL/GenBank/DDBJ databases">
        <title>Edaphobacter sp.</title>
        <authorList>
            <person name="Huber K.J."/>
            <person name="Papendorf J."/>
            <person name="Pilke C."/>
            <person name="Bunk B."/>
            <person name="Sproeer C."/>
            <person name="Pester M."/>
        </authorList>
    </citation>
    <scope>NUCLEOTIDE SEQUENCE</scope>
    <source>
        <strain evidence="3">DSM 109919</strain>
        <strain evidence="4">DSM 109920</strain>
    </source>
</reference>
<dbReference type="KEGG" id="epl:P4G45_13325"/>
<dbReference type="RefSeq" id="WP_348266970.1">
    <property type="nucleotide sequence ID" value="NZ_CP121194.1"/>
</dbReference>
<dbReference type="CDD" id="cd20751">
    <property type="entry name" value="cyt_P460_Ne-like"/>
    <property type="match status" value="1"/>
</dbReference>
<proteinExistence type="predicted"/>
<dbReference type="AlphaFoldDB" id="A0AAU7D618"/>
<gene>
    <name evidence="3" type="ORF">P4G45_13325</name>
    <name evidence="4" type="ORF">P8936_13735</name>
</gene>
<feature type="domain" description="Cytochrome P460" evidence="2">
    <location>
        <begin position="47"/>
        <end position="175"/>
    </location>
</feature>
<keyword evidence="1" id="KW-0732">Signal</keyword>
<evidence type="ECO:0000256" key="1">
    <source>
        <dbReference type="SAM" id="SignalP"/>
    </source>
</evidence>
<feature type="chain" id="PRO_5043288774" evidence="1">
    <location>
        <begin position="21"/>
        <end position="207"/>
    </location>
</feature>
<dbReference type="InterPro" id="IPR038142">
    <property type="entry name" value="Cytochrome_P460_sp"/>
</dbReference>
<accession>A0AAU7D618</accession>
<accession>A0AAU7CWU5</accession>
<evidence type="ECO:0000313" key="3">
    <source>
        <dbReference type="EMBL" id="XBH09459.1"/>
    </source>
</evidence>